<dbReference type="PANTHER" id="PTHR30055">
    <property type="entry name" value="HTH-TYPE TRANSCRIPTIONAL REGULATOR RUTR"/>
    <property type="match status" value="1"/>
</dbReference>
<evidence type="ECO:0000256" key="1">
    <source>
        <dbReference type="ARBA" id="ARBA00023125"/>
    </source>
</evidence>
<accession>S5XYG7</accession>
<dbReference type="KEGG" id="pami:JCM7686_3322"/>
<gene>
    <name evidence="4" type="ORF">JCM7686_3322</name>
</gene>
<feature type="DNA-binding region" description="H-T-H motif" evidence="2">
    <location>
        <begin position="66"/>
        <end position="85"/>
    </location>
</feature>
<dbReference type="PROSITE" id="PS01081">
    <property type="entry name" value="HTH_TETR_1"/>
    <property type="match status" value="1"/>
</dbReference>
<dbReference type="Proteomes" id="UP000015480">
    <property type="component" value="Chromosome"/>
</dbReference>
<dbReference type="Pfam" id="PF00440">
    <property type="entry name" value="TetR_N"/>
    <property type="match status" value="1"/>
</dbReference>
<dbReference type="PROSITE" id="PS50977">
    <property type="entry name" value="HTH_TETR_2"/>
    <property type="match status" value="1"/>
</dbReference>
<dbReference type="HOGENOM" id="CLU_091687_0_0_5"/>
<organism evidence="4 5">
    <name type="scientific">Paracoccus aminophilus JCM 7686</name>
    <dbReference type="NCBI Taxonomy" id="1367847"/>
    <lineage>
        <taxon>Bacteria</taxon>
        <taxon>Pseudomonadati</taxon>
        <taxon>Pseudomonadota</taxon>
        <taxon>Alphaproteobacteria</taxon>
        <taxon>Rhodobacterales</taxon>
        <taxon>Paracoccaceae</taxon>
        <taxon>Paracoccus</taxon>
    </lineage>
</organism>
<dbReference type="InterPro" id="IPR009057">
    <property type="entry name" value="Homeodomain-like_sf"/>
</dbReference>
<dbReference type="EMBL" id="CP006650">
    <property type="protein sequence ID" value="AGT10357.1"/>
    <property type="molecule type" value="Genomic_DNA"/>
</dbReference>
<dbReference type="SUPFAM" id="SSF48498">
    <property type="entry name" value="Tetracyclin repressor-like, C-terminal domain"/>
    <property type="match status" value="1"/>
</dbReference>
<dbReference type="eggNOG" id="COG1309">
    <property type="taxonomic scope" value="Bacteria"/>
</dbReference>
<evidence type="ECO:0000256" key="2">
    <source>
        <dbReference type="PROSITE-ProRule" id="PRU00335"/>
    </source>
</evidence>
<dbReference type="InterPro" id="IPR023772">
    <property type="entry name" value="DNA-bd_HTH_TetR-type_CS"/>
</dbReference>
<dbReference type="InterPro" id="IPR050109">
    <property type="entry name" value="HTH-type_TetR-like_transc_reg"/>
</dbReference>
<dbReference type="STRING" id="1367847.JCM7686_3322"/>
<evidence type="ECO:0000313" key="4">
    <source>
        <dbReference type="EMBL" id="AGT10357.1"/>
    </source>
</evidence>
<evidence type="ECO:0000313" key="5">
    <source>
        <dbReference type="Proteomes" id="UP000015480"/>
    </source>
</evidence>
<dbReference type="GO" id="GO:0000976">
    <property type="term" value="F:transcription cis-regulatory region binding"/>
    <property type="evidence" value="ECO:0007669"/>
    <property type="project" value="TreeGrafter"/>
</dbReference>
<dbReference type="SUPFAM" id="SSF46689">
    <property type="entry name" value="Homeodomain-like"/>
    <property type="match status" value="1"/>
</dbReference>
<dbReference type="InterPro" id="IPR036271">
    <property type="entry name" value="Tet_transcr_reg_TetR-rel_C_sf"/>
</dbReference>
<dbReference type="Pfam" id="PF17937">
    <property type="entry name" value="TetR_C_28"/>
    <property type="match status" value="1"/>
</dbReference>
<sequence>MESPGPAGAFPFGPFANRSLASIPDGRYVSCMNSSSPRKRQPELVRQRLLDATAEIAVGQGLHAVTVQSVAAAAGVTKGGLFHHFASKDDLIHEVVRQQLEQVDAIVEEALAQDGASYGCFTRAYVLAIFAVCDTAAPVSIALFAEPSHRRIWTDWVNQRLERHRETDGSVALTAVRMAADGVWLWDLWDEDTCWIEDRAALRDHLLAATRTE</sequence>
<dbReference type="Gene3D" id="1.10.357.10">
    <property type="entry name" value="Tetracycline Repressor, domain 2"/>
    <property type="match status" value="1"/>
</dbReference>
<dbReference type="InterPro" id="IPR041479">
    <property type="entry name" value="TetR_CgmR_C"/>
</dbReference>
<dbReference type="PANTHER" id="PTHR30055:SF148">
    <property type="entry name" value="TETR-FAMILY TRANSCRIPTIONAL REGULATOR"/>
    <property type="match status" value="1"/>
</dbReference>
<dbReference type="PATRIC" id="fig|1367847.3.peg.3350"/>
<name>S5XYG7_PARAH</name>
<feature type="domain" description="HTH tetR-type" evidence="3">
    <location>
        <begin position="43"/>
        <end position="103"/>
    </location>
</feature>
<dbReference type="InterPro" id="IPR001647">
    <property type="entry name" value="HTH_TetR"/>
</dbReference>
<proteinExistence type="predicted"/>
<reference evidence="4 5" key="1">
    <citation type="journal article" date="2014" name="BMC Genomics">
        <title>Architecture and functions of a multipartite genome of the methylotrophic bacterium Paracoccus aminophilus JCM 7686, containing primary and secondary chromids.</title>
        <authorList>
            <person name="Dziewit L."/>
            <person name="Czarnecki J."/>
            <person name="Wibberg D."/>
            <person name="Radlinska M."/>
            <person name="Mrozek P."/>
            <person name="Szymczak M."/>
            <person name="Schluter A."/>
            <person name="Puhler A."/>
            <person name="Bartosik D."/>
        </authorList>
    </citation>
    <scope>NUCLEOTIDE SEQUENCE [LARGE SCALE GENOMIC DNA]</scope>
    <source>
        <strain evidence="4">JCM 7686</strain>
    </source>
</reference>
<dbReference type="PRINTS" id="PR00455">
    <property type="entry name" value="HTHTETR"/>
</dbReference>
<keyword evidence="5" id="KW-1185">Reference proteome</keyword>
<protein>
    <submittedName>
        <fullName evidence="4">Transcriptional regulator, TetR family</fullName>
    </submittedName>
</protein>
<dbReference type="AlphaFoldDB" id="S5XYG7"/>
<keyword evidence="1 2" id="KW-0238">DNA-binding</keyword>
<dbReference type="GO" id="GO:0003700">
    <property type="term" value="F:DNA-binding transcription factor activity"/>
    <property type="evidence" value="ECO:0007669"/>
    <property type="project" value="TreeGrafter"/>
</dbReference>
<evidence type="ECO:0000259" key="3">
    <source>
        <dbReference type="PROSITE" id="PS50977"/>
    </source>
</evidence>